<dbReference type="InterPro" id="IPR027417">
    <property type="entry name" value="P-loop_NTPase"/>
</dbReference>
<dbReference type="Gene3D" id="1.10.10.10">
    <property type="entry name" value="Winged helix-like DNA-binding domain superfamily/Winged helix DNA-binding domain"/>
    <property type="match status" value="1"/>
</dbReference>
<sequence>MRMPNLKEVDLSANEIKLIPESIRDMPDDVRLNLQDNPIIDPPLEVCQAGVQAIVAFQEDLTTASSITQCLKTLFLGTYEAGKTSLVRALELNRSDLTRLEDRTHGIEIKDIRLEMPNTSDITLSVWDFAGQEIYYITHQFFLSSKALMLLVVNLEKYDSGNFPSTCGNWLENMIAKVGNPVVIPVITHIDKCPEKVANVCNDLAKKLAKQEERRINDLQRQLDRIDESSPESVVMRDRRKRIEVLLQNRPVIHPKPVPVSSSESLEGIQYLTQVILNYAVNKDFFPEVGRTVPKVWADTEESVKSLGDEGNPLNYMTWSDFASRLTKKVPNLQPESRTKTVAQYLHDTGKILWYSEIESLREHVFLKPAALVDIFRKVIRYDIKKVVDYESDGCYSEAGITRAAFDTMKNDLLRNGILDTKLLRCLWSDVEEKCRQMQGTSPQGTFDDIFPVLIELMKQFELCYDLSNEEDGGHSKLLLPWCIKEDLGDKAIRQWEKGVGPVISLQYQFPSFIPPGLFARLTVRAHTPKHCLHFAMHWSSGILCKHKSNSIVVLLKNEGTGRLVVSLSARPESKNADRERVTTDLWNTLQGLSLEVEELLKQWPGVRFDRFAVCPSCHKPSFPGVMATPDLQRVRGTRDLLLLQRKGPA</sequence>
<evidence type="ECO:0000259" key="11">
    <source>
        <dbReference type="PROSITE" id="PS51424"/>
    </source>
</evidence>
<dbReference type="InterPro" id="IPR057263">
    <property type="entry name" value="COR-B"/>
</dbReference>
<evidence type="ECO:0000256" key="9">
    <source>
        <dbReference type="ARBA" id="ARBA00048679"/>
    </source>
</evidence>
<evidence type="ECO:0000256" key="10">
    <source>
        <dbReference type="SAM" id="Coils"/>
    </source>
</evidence>
<dbReference type="Gene3D" id="3.40.50.300">
    <property type="entry name" value="P-loop containing nucleotide triphosphate hydrolases"/>
    <property type="match status" value="1"/>
</dbReference>
<dbReference type="KEGG" id="bbel:109481531"/>
<evidence type="ECO:0000256" key="5">
    <source>
        <dbReference type="ARBA" id="ARBA00022777"/>
    </source>
</evidence>
<dbReference type="PANTHER" id="PTHR47679:SF2">
    <property type="entry name" value="C-TERMINAL OF ROC (COR) DOMAIN-CONTAINING PROTEIN"/>
    <property type="match status" value="1"/>
</dbReference>
<gene>
    <name evidence="13" type="primary">LOC109481531</name>
</gene>
<evidence type="ECO:0000313" key="13">
    <source>
        <dbReference type="RefSeq" id="XP_019639672.1"/>
    </source>
</evidence>
<evidence type="ECO:0000256" key="2">
    <source>
        <dbReference type="ARBA" id="ARBA00022679"/>
    </source>
</evidence>
<dbReference type="Pfam" id="PF08477">
    <property type="entry name" value="Roc"/>
    <property type="match status" value="1"/>
</dbReference>
<organism evidence="12 13">
    <name type="scientific">Branchiostoma belcheri</name>
    <name type="common">Amphioxus</name>
    <dbReference type="NCBI Taxonomy" id="7741"/>
    <lineage>
        <taxon>Eukaryota</taxon>
        <taxon>Metazoa</taxon>
        <taxon>Chordata</taxon>
        <taxon>Cephalochordata</taxon>
        <taxon>Leptocardii</taxon>
        <taxon>Amphioxiformes</taxon>
        <taxon>Branchiostomatidae</taxon>
        <taxon>Branchiostoma</taxon>
    </lineage>
</organism>
<evidence type="ECO:0000256" key="7">
    <source>
        <dbReference type="ARBA" id="ARBA00023134"/>
    </source>
</evidence>
<accession>A0A6P5A8M8</accession>
<evidence type="ECO:0000256" key="1">
    <source>
        <dbReference type="ARBA" id="ARBA00012513"/>
    </source>
</evidence>
<dbReference type="RefSeq" id="XP_019639672.1">
    <property type="nucleotide sequence ID" value="XM_019784113.1"/>
</dbReference>
<reference evidence="13" key="1">
    <citation type="submission" date="2025-08" db="UniProtKB">
        <authorList>
            <consortium name="RefSeq"/>
        </authorList>
    </citation>
    <scope>IDENTIFICATION</scope>
    <source>
        <tissue evidence="13">Gonad</tissue>
    </source>
</reference>
<dbReference type="OrthoDB" id="676979at2759"/>
<feature type="coiled-coil region" evidence="10">
    <location>
        <begin position="202"/>
        <end position="229"/>
    </location>
</feature>
<dbReference type="Proteomes" id="UP000515135">
    <property type="component" value="Unplaced"/>
</dbReference>
<dbReference type="Gene3D" id="3.30.70.1390">
    <property type="entry name" value="ROC domain from the Parkinson's disease-associated leucine-rich repeat kinase 2"/>
    <property type="match status" value="1"/>
</dbReference>
<dbReference type="GeneID" id="109481531"/>
<dbReference type="GO" id="GO:0016301">
    <property type="term" value="F:kinase activity"/>
    <property type="evidence" value="ECO:0007669"/>
    <property type="project" value="UniProtKB-KW"/>
</dbReference>
<dbReference type="Pfam" id="PF16095">
    <property type="entry name" value="COR-A"/>
    <property type="match status" value="1"/>
</dbReference>
<keyword evidence="5" id="KW-0418">Kinase</keyword>
<evidence type="ECO:0000256" key="6">
    <source>
        <dbReference type="ARBA" id="ARBA00022840"/>
    </source>
</evidence>
<dbReference type="InterPro" id="IPR032171">
    <property type="entry name" value="COR-A"/>
</dbReference>
<proteinExistence type="predicted"/>
<dbReference type="SUPFAM" id="SSF52540">
    <property type="entry name" value="P-loop containing nucleoside triphosphate hydrolases"/>
    <property type="match status" value="1"/>
</dbReference>
<dbReference type="GO" id="GO:0005524">
    <property type="term" value="F:ATP binding"/>
    <property type="evidence" value="ECO:0007669"/>
    <property type="project" value="UniProtKB-KW"/>
</dbReference>
<dbReference type="PROSITE" id="PS51424">
    <property type="entry name" value="ROC"/>
    <property type="match status" value="1"/>
</dbReference>
<dbReference type="InterPro" id="IPR020859">
    <property type="entry name" value="ROC"/>
</dbReference>
<protein>
    <recommendedName>
        <fullName evidence="1">non-specific serine/threonine protein kinase</fullName>
        <ecNumber evidence="1">2.7.11.1</ecNumber>
    </recommendedName>
</protein>
<name>A0A6P5A8M8_BRABE</name>
<dbReference type="InterPro" id="IPR036388">
    <property type="entry name" value="WH-like_DNA-bd_sf"/>
</dbReference>
<evidence type="ECO:0000256" key="3">
    <source>
        <dbReference type="ARBA" id="ARBA00022737"/>
    </source>
</evidence>
<evidence type="ECO:0000256" key="8">
    <source>
        <dbReference type="ARBA" id="ARBA00047899"/>
    </source>
</evidence>
<comment type="catalytic activity">
    <reaction evidence="8">
        <text>L-threonyl-[protein] + ATP = O-phospho-L-threonyl-[protein] + ADP + H(+)</text>
        <dbReference type="Rhea" id="RHEA:46608"/>
        <dbReference type="Rhea" id="RHEA-COMP:11060"/>
        <dbReference type="Rhea" id="RHEA-COMP:11605"/>
        <dbReference type="ChEBI" id="CHEBI:15378"/>
        <dbReference type="ChEBI" id="CHEBI:30013"/>
        <dbReference type="ChEBI" id="CHEBI:30616"/>
        <dbReference type="ChEBI" id="CHEBI:61977"/>
        <dbReference type="ChEBI" id="CHEBI:456216"/>
        <dbReference type="EC" id="2.7.11.1"/>
    </reaction>
</comment>
<dbReference type="PANTHER" id="PTHR47679">
    <property type="entry name" value="PROTEIN TORNADO 1"/>
    <property type="match status" value="1"/>
</dbReference>
<keyword evidence="3" id="KW-0677">Repeat</keyword>
<dbReference type="InterPro" id="IPR032675">
    <property type="entry name" value="LRR_dom_sf"/>
</dbReference>
<evidence type="ECO:0000313" key="12">
    <source>
        <dbReference type="Proteomes" id="UP000515135"/>
    </source>
</evidence>
<dbReference type="Gene3D" id="3.80.10.10">
    <property type="entry name" value="Ribonuclease Inhibitor"/>
    <property type="match status" value="1"/>
</dbReference>
<keyword evidence="4" id="KW-0547">Nucleotide-binding</keyword>
<evidence type="ECO:0000256" key="4">
    <source>
        <dbReference type="ARBA" id="ARBA00022741"/>
    </source>
</evidence>
<dbReference type="AlphaFoldDB" id="A0A6P5A8M8"/>
<keyword evidence="7" id="KW-0342">GTP-binding</keyword>
<keyword evidence="10" id="KW-0175">Coiled coil</keyword>
<feature type="domain" description="Roc" evidence="11">
    <location>
        <begin position="64"/>
        <end position="250"/>
    </location>
</feature>
<comment type="catalytic activity">
    <reaction evidence="9">
        <text>L-seryl-[protein] + ATP = O-phospho-L-seryl-[protein] + ADP + H(+)</text>
        <dbReference type="Rhea" id="RHEA:17989"/>
        <dbReference type="Rhea" id="RHEA-COMP:9863"/>
        <dbReference type="Rhea" id="RHEA-COMP:11604"/>
        <dbReference type="ChEBI" id="CHEBI:15378"/>
        <dbReference type="ChEBI" id="CHEBI:29999"/>
        <dbReference type="ChEBI" id="CHEBI:30616"/>
        <dbReference type="ChEBI" id="CHEBI:83421"/>
        <dbReference type="ChEBI" id="CHEBI:456216"/>
        <dbReference type="EC" id="2.7.11.1"/>
    </reaction>
</comment>
<dbReference type="EC" id="2.7.11.1" evidence="1"/>
<keyword evidence="12" id="KW-1185">Reference proteome</keyword>
<keyword evidence="6" id="KW-0067">ATP-binding</keyword>
<keyword evidence="2" id="KW-0808">Transferase</keyword>
<dbReference type="Gene3D" id="1.10.10.2200">
    <property type="match status" value="1"/>
</dbReference>
<dbReference type="Pfam" id="PF25497">
    <property type="entry name" value="COR-B"/>
    <property type="match status" value="1"/>
</dbReference>